<dbReference type="Proteomes" id="UP001198151">
    <property type="component" value="Unassembled WGS sequence"/>
</dbReference>
<organism evidence="1 2">
    <name type="scientific">Ruminococcus turbiniformis</name>
    <dbReference type="NCBI Taxonomy" id="2881258"/>
    <lineage>
        <taxon>Bacteria</taxon>
        <taxon>Bacillati</taxon>
        <taxon>Bacillota</taxon>
        <taxon>Clostridia</taxon>
        <taxon>Eubacteriales</taxon>
        <taxon>Oscillospiraceae</taxon>
        <taxon>Ruminococcus</taxon>
    </lineage>
</organism>
<dbReference type="SUPFAM" id="SSF50475">
    <property type="entry name" value="FMN-binding split barrel"/>
    <property type="match status" value="1"/>
</dbReference>
<accession>A0ABS8FXW0</accession>
<protein>
    <submittedName>
        <fullName evidence="1">Pyridoxamine 5'-phosphate oxidase family protein</fullName>
    </submittedName>
</protein>
<dbReference type="RefSeq" id="WP_227706685.1">
    <property type="nucleotide sequence ID" value="NZ_JAJEQX010000004.1"/>
</dbReference>
<dbReference type="PANTHER" id="PTHR34071">
    <property type="entry name" value="5-NITROIMIDAZOLE ANTIBIOTICS RESISTANCE PROTEIN, NIMA-FAMILY-RELATED PROTEIN-RELATED"/>
    <property type="match status" value="1"/>
</dbReference>
<dbReference type="EMBL" id="JAJEQX010000004">
    <property type="protein sequence ID" value="MCC2253544.1"/>
    <property type="molecule type" value="Genomic_DNA"/>
</dbReference>
<dbReference type="InterPro" id="IPR012349">
    <property type="entry name" value="Split_barrel_FMN-bd"/>
</dbReference>
<name>A0ABS8FXW0_9FIRM</name>
<sequence>MKEMRLKKREITDNGTLREILEECNVVRIGAKDAEGMFIVPVNFGYEFEDAEAASGEQTLKLSLYFHGAKEGRKAEAFEADPHVAFEMDCRHEVITGDYTCSYSYAYRSIMGSGTVKRLENEGEKQYGLKKLMEHMAPGAGTVFRPDMLEKTAVYRIDAEHFTGKERKRKTERQV</sequence>
<keyword evidence="2" id="KW-1185">Reference proteome</keyword>
<evidence type="ECO:0000313" key="1">
    <source>
        <dbReference type="EMBL" id="MCC2253544.1"/>
    </source>
</evidence>
<dbReference type="Gene3D" id="2.30.110.10">
    <property type="entry name" value="Electron Transport, Fmn-binding Protein, Chain A"/>
    <property type="match status" value="1"/>
</dbReference>
<proteinExistence type="predicted"/>
<evidence type="ECO:0000313" key="2">
    <source>
        <dbReference type="Proteomes" id="UP001198151"/>
    </source>
</evidence>
<gene>
    <name evidence="1" type="ORF">LKD70_03675</name>
</gene>
<dbReference type="InterPro" id="IPR024747">
    <property type="entry name" value="Pyridox_Oxase-rel"/>
</dbReference>
<dbReference type="PANTHER" id="PTHR34071:SF2">
    <property type="entry name" value="FLAVIN-NUCLEOTIDE-BINDING PROTEIN"/>
    <property type="match status" value="1"/>
</dbReference>
<dbReference type="Pfam" id="PF12900">
    <property type="entry name" value="Pyridox_ox_2"/>
    <property type="match status" value="1"/>
</dbReference>
<comment type="caution">
    <text evidence="1">The sequence shown here is derived from an EMBL/GenBank/DDBJ whole genome shotgun (WGS) entry which is preliminary data.</text>
</comment>
<reference evidence="1 2" key="1">
    <citation type="submission" date="2021-10" db="EMBL/GenBank/DDBJ databases">
        <title>Anaerobic single-cell dispensing facilitates the cultivation of human gut bacteria.</title>
        <authorList>
            <person name="Afrizal A."/>
        </authorList>
    </citation>
    <scope>NUCLEOTIDE SEQUENCE [LARGE SCALE GENOMIC DNA]</scope>
    <source>
        <strain evidence="1 2">CLA-AA-H200</strain>
    </source>
</reference>